<dbReference type="Proteomes" id="UP000285288">
    <property type="component" value="Unassembled WGS sequence"/>
</dbReference>
<gene>
    <name evidence="2" type="ORF">DW907_06690</name>
</gene>
<sequence>MQIRKQGEIKMNKTAKIINISNVSGGVGKSTTAIELATYFGMQGKKVLIVDADMQASATDCIGAKGQPLTIKELQAMDEKIESGTNFINVLDECLIENVASDLCEVLDDPDMIEDVIVPTEHMNVSLLPASIRLCQADKNLSDDRTRSAVDRLVCAFENVQDRYDYILIDNSPAQTLVSTNTLLASDLNIIPVKLDRKSIKGMIVSLKNTITIAKRNKKNVDLKVLFTMVSPRGKTEKNLIPWFRKHMDDMIFQTIIPYQKKPTQDASMMNRQVVLTNTNVGNAYKSLGEEIIALLENKD</sequence>
<feature type="domain" description="AAA" evidence="1">
    <location>
        <begin position="15"/>
        <end position="221"/>
    </location>
</feature>
<name>A0A413UCD3_9FIRM</name>
<dbReference type="InterPro" id="IPR050678">
    <property type="entry name" value="DNA_Partitioning_ATPase"/>
</dbReference>
<dbReference type="Pfam" id="PF13614">
    <property type="entry name" value="AAA_31"/>
    <property type="match status" value="1"/>
</dbReference>
<evidence type="ECO:0000313" key="3">
    <source>
        <dbReference type="Proteomes" id="UP000285288"/>
    </source>
</evidence>
<dbReference type="AlphaFoldDB" id="A0A413UCD3"/>
<dbReference type="EMBL" id="QSGD01000022">
    <property type="protein sequence ID" value="RHB05437.1"/>
    <property type="molecule type" value="Genomic_DNA"/>
</dbReference>
<organism evidence="2 3">
    <name type="scientific">Holdemanella biformis</name>
    <dbReference type="NCBI Taxonomy" id="1735"/>
    <lineage>
        <taxon>Bacteria</taxon>
        <taxon>Bacillati</taxon>
        <taxon>Bacillota</taxon>
        <taxon>Erysipelotrichia</taxon>
        <taxon>Erysipelotrichales</taxon>
        <taxon>Erysipelotrichaceae</taxon>
        <taxon>Holdemanella</taxon>
    </lineage>
</organism>
<dbReference type="Gene3D" id="3.40.50.300">
    <property type="entry name" value="P-loop containing nucleotide triphosphate hydrolases"/>
    <property type="match status" value="1"/>
</dbReference>
<evidence type="ECO:0000313" key="2">
    <source>
        <dbReference type="EMBL" id="RHB05437.1"/>
    </source>
</evidence>
<dbReference type="PANTHER" id="PTHR13696">
    <property type="entry name" value="P-LOOP CONTAINING NUCLEOSIDE TRIPHOSPHATE HYDROLASE"/>
    <property type="match status" value="1"/>
</dbReference>
<reference evidence="2 3" key="1">
    <citation type="submission" date="2018-08" db="EMBL/GenBank/DDBJ databases">
        <title>A genome reference for cultivated species of the human gut microbiota.</title>
        <authorList>
            <person name="Zou Y."/>
            <person name="Xue W."/>
            <person name="Luo G."/>
        </authorList>
    </citation>
    <scope>NUCLEOTIDE SEQUENCE [LARGE SCALE GENOMIC DNA]</scope>
    <source>
        <strain evidence="2 3">AM42-13AC</strain>
    </source>
</reference>
<protein>
    <recommendedName>
        <fullName evidence="1">AAA domain-containing protein</fullName>
    </recommendedName>
</protein>
<evidence type="ECO:0000259" key="1">
    <source>
        <dbReference type="Pfam" id="PF13614"/>
    </source>
</evidence>
<dbReference type="SUPFAM" id="SSF52540">
    <property type="entry name" value="P-loop containing nucleoside triphosphate hydrolases"/>
    <property type="match status" value="1"/>
</dbReference>
<dbReference type="InterPro" id="IPR027417">
    <property type="entry name" value="P-loop_NTPase"/>
</dbReference>
<proteinExistence type="predicted"/>
<dbReference type="InterPro" id="IPR025669">
    <property type="entry name" value="AAA_dom"/>
</dbReference>
<accession>A0A413UCD3</accession>
<dbReference type="CDD" id="cd02042">
    <property type="entry name" value="ParAB_family"/>
    <property type="match status" value="1"/>
</dbReference>
<comment type="caution">
    <text evidence="2">The sequence shown here is derived from an EMBL/GenBank/DDBJ whole genome shotgun (WGS) entry which is preliminary data.</text>
</comment>
<dbReference type="PANTHER" id="PTHR13696:SF99">
    <property type="entry name" value="COBYRINIC ACID AC-DIAMIDE SYNTHASE"/>
    <property type="match status" value="1"/>
</dbReference>